<dbReference type="InterPro" id="IPR003721">
    <property type="entry name" value="Pantoate_ligase"/>
</dbReference>
<dbReference type="RefSeq" id="WP_094396916.1">
    <property type="nucleotide sequence ID" value="NZ_CP016893.1"/>
</dbReference>
<proteinExistence type="inferred from homology"/>
<dbReference type="Proteomes" id="UP000214975">
    <property type="component" value="Chromosome"/>
</dbReference>
<dbReference type="CDD" id="cd00560">
    <property type="entry name" value="PanC"/>
    <property type="match status" value="1"/>
</dbReference>
<dbReference type="FunFam" id="3.40.50.620:FF:000013">
    <property type="entry name" value="Pantothenate synthetase"/>
    <property type="match status" value="1"/>
</dbReference>
<evidence type="ECO:0000313" key="10">
    <source>
        <dbReference type="Proteomes" id="UP000214975"/>
    </source>
</evidence>
<evidence type="ECO:0000256" key="7">
    <source>
        <dbReference type="ARBA" id="ARBA00048258"/>
    </source>
</evidence>
<comment type="subcellular location">
    <subcellularLocation>
        <location evidence="8">Cytoplasm</location>
    </subcellularLocation>
</comment>
<dbReference type="EMBL" id="CP016893">
    <property type="protein sequence ID" value="AST56893.1"/>
    <property type="molecule type" value="Genomic_DNA"/>
</dbReference>
<feature type="binding site" evidence="8">
    <location>
        <position position="61"/>
    </location>
    <ligand>
        <name>(R)-pantoate</name>
        <dbReference type="ChEBI" id="CHEBI:15980"/>
    </ligand>
</feature>
<evidence type="ECO:0000256" key="5">
    <source>
        <dbReference type="ARBA" id="ARBA00022741"/>
    </source>
</evidence>
<accession>A0A223HWP1</accession>
<evidence type="ECO:0000256" key="8">
    <source>
        <dbReference type="HAMAP-Rule" id="MF_00158"/>
    </source>
</evidence>
<sequence>MIVVKKISDVREAIKAQKAQGKTIGLVPTMGYLHEGHLSLVKEARENSDFVCASVFVNPIQFGPNEDYNKYPRDIERDIKLLEENGCDLVFIPSVEEMYPNERLTTVSVIKITNKLCGAYRPGHFDGVCTVVTKLFNIFTPDIAVFGQKDAQQVAVIKKMVEDLNIPVKIIASPIVRDKDGLALSSRNVYLSDDERHAALILNKSLKEAEKILKSGERNAENIISRVKNILESEPLCKIQYVSCVHPDTLEDLTAINDKALIAIACYIGNTRLIDNLLWSVDV</sequence>
<dbReference type="UniPathway" id="UPA00028">
    <property type="reaction ID" value="UER00005"/>
</dbReference>
<feature type="active site" description="Proton donor" evidence="8">
    <location>
        <position position="37"/>
    </location>
</feature>
<name>A0A223HWP1_THETR</name>
<dbReference type="HAMAP" id="MF_00158">
    <property type="entry name" value="PanC"/>
    <property type="match status" value="1"/>
</dbReference>
<evidence type="ECO:0000256" key="4">
    <source>
        <dbReference type="ARBA" id="ARBA00022655"/>
    </source>
</evidence>
<feature type="binding site" evidence="8">
    <location>
        <position position="153"/>
    </location>
    <ligand>
        <name>(R)-pantoate</name>
        <dbReference type="ChEBI" id="CHEBI:15980"/>
    </ligand>
</feature>
<keyword evidence="3 8" id="KW-0436">Ligase</keyword>
<feature type="binding site" evidence="8">
    <location>
        <position position="176"/>
    </location>
    <ligand>
        <name>ATP</name>
        <dbReference type="ChEBI" id="CHEBI:30616"/>
    </ligand>
</feature>
<comment type="subunit">
    <text evidence="8">Homodimer.</text>
</comment>
<keyword evidence="4 8" id="KW-0566">Pantothenate biosynthesis</keyword>
<evidence type="ECO:0000256" key="3">
    <source>
        <dbReference type="ARBA" id="ARBA00022598"/>
    </source>
</evidence>
<dbReference type="InterPro" id="IPR014729">
    <property type="entry name" value="Rossmann-like_a/b/a_fold"/>
</dbReference>
<dbReference type="Gene3D" id="3.40.50.620">
    <property type="entry name" value="HUPs"/>
    <property type="match status" value="1"/>
</dbReference>
<comment type="pathway">
    <text evidence="1 8">Cofactor biosynthesis; (R)-pantothenate biosynthesis; (R)-pantothenate from (R)-pantoate and beta-alanine: step 1/1.</text>
</comment>
<reference evidence="9 10" key="1">
    <citation type="submission" date="2016-08" db="EMBL/GenBank/DDBJ databases">
        <title>A novel genetic cassette of butanologenic Thermoanaerobacterium thermosaccharolyticum that directly convert cellulose to butanol.</title>
        <authorList>
            <person name="Li T."/>
            <person name="He J."/>
        </authorList>
    </citation>
    <scope>NUCLEOTIDE SEQUENCE [LARGE SCALE GENOMIC DNA]</scope>
    <source>
        <strain evidence="9 10">TG57</strain>
    </source>
</reference>
<dbReference type="Pfam" id="PF02569">
    <property type="entry name" value="Pantoate_ligase"/>
    <property type="match status" value="1"/>
</dbReference>
<dbReference type="PANTHER" id="PTHR21299:SF1">
    <property type="entry name" value="PANTOATE--BETA-ALANINE LIGASE"/>
    <property type="match status" value="1"/>
</dbReference>
<dbReference type="GO" id="GO:0004592">
    <property type="term" value="F:pantoate-beta-alanine ligase activity"/>
    <property type="evidence" value="ECO:0007669"/>
    <property type="project" value="UniProtKB-UniRule"/>
</dbReference>
<evidence type="ECO:0000313" key="9">
    <source>
        <dbReference type="EMBL" id="AST56893.1"/>
    </source>
</evidence>
<evidence type="ECO:0000256" key="2">
    <source>
        <dbReference type="ARBA" id="ARBA00009256"/>
    </source>
</evidence>
<gene>
    <name evidence="8" type="primary">panC</name>
    <name evidence="9" type="ORF">Thert_00735</name>
</gene>
<dbReference type="GO" id="GO:0015940">
    <property type="term" value="P:pantothenate biosynthetic process"/>
    <property type="evidence" value="ECO:0007669"/>
    <property type="project" value="UniProtKB-UniRule"/>
</dbReference>
<evidence type="ECO:0000256" key="1">
    <source>
        <dbReference type="ARBA" id="ARBA00004990"/>
    </source>
</evidence>
<dbReference type="FunFam" id="3.30.1300.10:FF:000001">
    <property type="entry name" value="Pantothenate synthetase"/>
    <property type="match status" value="1"/>
</dbReference>
<feature type="binding site" evidence="8">
    <location>
        <begin position="147"/>
        <end position="150"/>
    </location>
    <ligand>
        <name>ATP</name>
        <dbReference type="ChEBI" id="CHEBI:30616"/>
    </ligand>
</feature>
<dbReference type="SUPFAM" id="SSF52374">
    <property type="entry name" value="Nucleotidylyl transferase"/>
    <property type="match status" value="1"/>
</dbReference>
<dbReference type="PANTHER" id="PTHR21299">
    <property type="entry name" value="CYTIDYLATE KINASE/PANTOATE-BETA-ALANINE LIGASE"/>
    <property type="match status" value="1"/>
</dbReference>
<comment type="catalytic activity">
    <reaction evidence="7 8">
        <text>(R)-pantoate + beta-alanine + ATP = (R)-pantothenate + AMP + diphosphate + H(+)</text>
        <dbReference type="Rhea" id="RHEA:10912"/>
        <dbReference type="ChEBI" id="CHEBI:15378"/>
        <dbReference type="ChEBI" id="CHEBI:15980"/>
        <dbReference type="ChEBI" id="CHEBI:29032"/>
        <dbReference type="ChEBI" id="CHEBI:30616"/>
        <dbReference type="ChEBI" id="CHEBI:33019"/>
        <dbReference type="ChEBI" id="CHEBI:57966"/>
        <dbReference type="ChEBI" id="CHEBI:456215"/>
        <dbReference type="EC" id="6.3.2.1"/>
    </reaction>
</comment>
<comment type="miscellaneous">
    <text evidence="8">The reaction proceeds by a bi uni uni bi ping pong mechanism.</text>
</comment>
<comment type="function">
    <text evidence="8">Catalyzes the condensation of pantoate with beta-alanine in an ATP-dependent reaction via a pantoyl-adenylate intermediate.</text>
</comment>
<evidence type="ECO:0000256" key="6">
    <source>
        <dbReference type="ARBA" id="ARBA00022840"/>
    </source>
</evidence>
<dbReference type="GO" id="GO:0005829">
    <property type="term" value="C:cytosol"/>
    <property type="evidence" value="ECO:0007669"/>
    <property type="project" value="TreeGrafter"/>
</dbReference>
<feature type="binding site" evidence="8">
    <location>
        <position position="61"/>
    </location>
    <ligand>
        <name>beta-alanine</name>
        <dbReference type="ChEBI" id="CHEBI:57966"/>
    </ligand>
</feature>
<keyword evidence="8" id="KW-0963">Cytoplasm</keyword>
<dbReference type="Gene3D" id="3.30.1300.10">
    <property type="entry name" value="Pantoate-beta-alanine ligase, C-terminal domain"/>
    <property type="match status" value="1"/>
</dbReference>
<dbReference type="GO" id="GO:0005524">
    <property type="term" value="F:ATP binding"/>
    <property type="evidence" value="ECO:0007669"/>
    <property type="project" value="UniProtKB-KW"/>
</dbReference>
<feature type="binding site" evidence="8">
    <location>
        <begin position="184"/>
        <end position="187"/>
    </location>
    <ligand>
        <name>ATP</name>
        <dbReference type="ChEBI" id="CHEBI:30616"/>
    </ligand>
</feature>
<keyword evidence="6 8" id="KW-0067">ATP-binding</keyword>
<protein>
    <recommendedName>
        <fullName evidence="8">Pantothenate synthetase</fullName>
        <shortName evidence="8">PS</shortName>
        <ecNumber evidence="8">6.3.2.1</ecNumber>
    </recommendedName>
    <alternativeName>
        <fullName evidence="8">Pantoate--beta-alanine ligase</fullName>
    </alternativeName>
    <alternativeName>
        <fullName evidence="8">Pantoate-activating enzyme</fullName>
    </alternativeName>
</protein>
<keyword evidence="5 8" id="KW-0547">Nucleotide-binding</keyword>
<dbReference type="EC" id="6.3.2.1" evidence="8"/>
<comment type="similarity">
    <text evidence="2 8">Belongs to the pantothenate synthetase family.</text>
</comment>
<feature type="binding site" evidence="8">
    <location>
        <begin position="30"/>
        <end position="37"/>
    </location>
    <ligand>
        <name>ATP</name>
        <dbReference type="ChEBI" id="CHEBI:30616"/>
    </ligand>
</feature>
<dbReference type="InterPro" id="IPR042176">
    <property type="entry name" value="Pantoate_ligase_C"/>
</dbReference>
<dbReference type="NCBIfam" id="TIGR00018">
    <property type="entry name" value="panC"/>
    <property type="match status" value="1"/>
</dbReference>
<organism evidence="9 10">
    <name type="scientific">Thermoanaerobacterium thermosaccharolyticum</name>
    <name type="common">Clostridium thermosaccharolyticum</name>
    <dbReference type="NCBI Taxonomy" id="1517"/>
    <lineage>
        <taxon>Bacteria</taxon>
        <taxon>Bacillati</taxon>
        <taxon>Bacillota</taxon>
        <taxon>Clostridia</taxon>
        <taxon>Thermoanaerobacterales</taxon>
        <taxon>Thermoanaerobacteraceae</taxon>
        <taxon>Thermoanaerobacterium</taxon>
    </lineage>
</organism>
<dbReference type="AlphaFoldDB" id="A0A223HWP1"/>